<evidence type="ECO:0000313" key="2">
    <source>
        <dbReference type="EMBL" id="KAL3522229.1"/>
    </source>
</evidence>
<dbReference type="PANTHER" id="PTHR31008">
    <property type="entry name" value="COP1-INTERACTING PROTEIN-RELATED"/>
    <property type="match status" value="1"/>
</dbReference>
<gene>
    <name evidence="2" type="ORF">ACH5RR_015063</name>
</gene>
<reference evidence="2 3" key="1">
    <citation type="submission" date="2024-11" db="EMBL/GenBank/DDBJ databases">
        <title>A near-complete genome assembly of Cinchona calisaya.</title>
        <authorList>
            <person name="Lian D.C."/>
            <person name="Zhao X.W."/>
            <person name="Wei L."/>
        </authorList>
    </citation>
    <scope>NUCLEOTIDE SEQUENCE [LARGE SCALE GENOMIC DNA]</scope>
    <source>
        <tissue evidence="2">Nenye</tissue>
    </source>
</reference>
<comment type="caution">
    <text evidence="2">The sequence shown here is derived from an EMBL/GenBank/DDBJ whole genome shotgun (WGS) entry which is preliminary data.</text>
</comment>
<name>A0ABD2ZSV9_9GENT</name>
<dbReference type="PANTHER" id="PTHR31008:SF42">
    <property type="entry name" value="TMV RESISTANCE PROTEIN N-LIKE"/>
    <property type="match status" value="1"/>
</dbReference>
<feature type="domain" description="TIR" evidence="1">
    <location>
        <begin position="31"/>
        <end position="154"/>
    </location>
</feature>
<sequence>MQRSASSAKKACQQIFRYRNQILTSKHPQQAPCDVFINHRGIDTKKNVAGLLYDHLRRLNIRPFLDSKNMKPGDKLFEKIDIGIHQCKVGVAVFSPNYCKSHFCLHELAQMTESKKKVVPVFCNVKPSELQVVDNGICPSEDLERYSKALEEAKYTVGLTFDTSTGDWSEFLESATDAVVKNLIEVEGEEALRMHYGRRKVSYS</sequence>
<organism evidence="2 3">
    <name type="scientific">Cinchona calisaya</name>
    <dbReference type="NCBI Taxonomy" id="153742"/>
    <lineage>
        <taxon>Eukaryota</taxon>
        <taxon>Viridiplantae</taxon>
        <taxon>Streptophyta</taxon>
        <taxon>Embryophyta</taxon>
        <taxon>Tracheophyta</taxon>
        <taxon>Spermatophyta</taxon>
        <taxon>Magnoliopsida</taxon>
        <taxon>eudicotyledons</taxon>
        <taxon>Gunneridae</taxon>
        <taxon>Pentapetalae</taxon>
        <taxon>asterids</taxon>
        <taxon>lamiids</taxon>
        <taxon>Gentianales</taxon>
        <taxon>Rubiaceae</taxon>
        <taxon>Cinchonoideae</taxon>
        <taxon>Cinchoneae</taxon>
        <taxon>Cinchona</taxon>
    </lineage>
</organism>
<evidence type="ECO:0000313" key="3">
    <source>
        <dbReference type="Proteomes" id="UP001630127"/>
    </source>
</evidence>
<dbReference type="Pfam" id="PF01582">
    <property type="entry name" value="TIR"/>
    <property type="match status" value="1"/>
</dbReference>
<dbReference type="Gene3D" id="3.40.50.10140">
    <property type="entry name" value="Toll/interleukin-1 receptor homology (TIR) domain"/>
    <property type="match status" value="1"/>
</dbReference>
<dbReference type="InterPro" id="IPR035897">
    <property type="entry name" value="Toll_tir_struct_dom_sf"/>
</dbReference>
<dbReference type="PROSITE" id="PS50104">
    <property type="entry name" value="TIR"/>
    <property type="match status" value="1"/>
</dbReference>
<dbReference type="SUPFAM" id="SSF52200">
    <property type="entry name" value="Toll/Interleukin receptor TIR domain"/>
    <property type="match status" value="1"/>
</dbReference>
<keyword evidence="3" id="KW-1185">Reference proteome</keyword>
<proteinExistence type="predicted"/>
<dbReference type="SMART" id="SM00255">
    <property type="entry name" value="TIR"/>
    <property type="match status" value="1"/>
</dbReference>
<dbReference type="EMBL" id="JBJUIK010000007">
    <property type="protein sequence ID" value="KAL3522229.1"/>
    <property type="molecule type" value="Genomic_DNA"/>
</dbReference>
<dbReference type="AlphaFoldDB" id="A0ABD2ZSV9"/>
<dbReference type="InterPro" id="IPR000157">
    <property type="entry name" value="TIR_dom"/>
</dbReference>
<accession>A0ABD2ZSV9</accession>
<evidence type="ECO:0000259" key="1">
    <source>
        <dbReference type="PROSITE" id="PS50104"/>
    </source>
</evidence>
<dbReference type="Proteomes" id="UP001630127">
    <property type="component" value="Unassembled WGS sequence"/>
</dbReference>
<protein>
    <recommendedName>
        <fullName evidence="1">TIR domain-containing protein</fullName>
    </recommendedName>
</protein>